<keyword evidence="6" id="KW-1185">Reference proteome</keyword>
<keyword evidence="1" id="KW-0677">Repeat</keyword>
<accession>A0A7J7IY64</accession>
<dbReference type="Proteomes" id="UP000593567">
    <property type="component" value="Unassembled WGS sequence"/>
</dbReference>
<keyword evidence="2" id="KW-1015">Disulfide bond</keyword>
<evidence type="ECO:0000259" key="4">
    <source>
        <dbReference type="PROSITE" id="PS01180"/>
    </source>
</evidence>
<name>A0A7J7IY64_BUGNE</name>
<evidence type="ECO:0000313" key="6">
    <source>
        <dbReference type="Proteomes" id="UP000593567"/>
    </source>
</evidence>
<dbReference type="SMART" id="SM00042">
    <property type="entry name" value="CUB"/>
    <property type="match status" value="1"/>
</dbReference>
<feature type="domain" description="CUB" evidence="4">
    <location>
        <begin position="1"/>
        <end position="100"/>
    </location>
</feature>
<dbReference type="OrthoDB" id="6514358at2759"/>
<dbReference type="CDD" id="cd00041">
    <property type="entry name" value="CUB"/>
    <property type="match status" value="1"/>
</dbReference>
<protein>
    <submittedName>
        <fullName evidence="5">CUBN</fullName>
    </submittedName>
</protein>
<comment type="caution">
    <text evidence="3">Lacks conserved residue(s) required for the propagation of feature annotation.</text>
</comment>
<dbReference type="SUPFAM" id="SSF49854">
    <property type="entry name" value="Spermadhesin, CUB domain"/>
    <property type="match status" value="1"/>
</dbReference>
<gene>
    <name evidence="5" type="ORF">EB796_022838</name>
</gene>
<dbReference type="PROSITE" id="PS01180">
    <property type="entry name" value="CUB"/>
    <property type="match status" value="1"/>
</dbReference>
<evidence type="ECO:0000256" key="3">
    <source>
        <dbReference type="PROSITE-ProRule" id="PRU00059"/>
    </source>
</evidence>
<dbReference type="AlphaFoldDB" id="A0A7J7IY64"/>
<evidence type="ECO:0000313" key="5">
    <source>
        <dbReference type="EMBL" id="KAF6018859.1"/>
    </source>
</evidence>
<comment type="caution">
    <text evidence="5">The sequence shown here is derived from an EMBL/GenBank/DDBJ whole genome shotgun (WGS) entry which is preliminary data.</text>
</comment>
<dbReference type="InterPro" id="IPR000859">
    <property type="entry name" value="CUB_dom"/>
</dbReference>
<dbReference type="InterPro" id="IPR035914">
    <property type="entry name" value="Sperma_CUB_dom_sf"/>
</dbReference>
<evidence type="ECO:0000256" key="1">
    <source>
        <dbReference type="ARBA" id="ARBA00022737"/>
    </source>
</evidence>
<dbReference type="PANTHER" id="PTHR24251">
    <property type="entry name" value="OVOCHYMASE-RELATED"/>
    <property type="match status" value="1"/>
</dbReference>
<dbReference type="Gene3D" id="2.60.120.290">
    <property type="entry name" value="Spermadhesin, CUB domain"/>
    <property type="match status" value="1"/>
</dbReference>
<sequence length="119" mass="13231">MQTLEVRTQIHAPIETRLYKFEFVDRFEEFELEAGVNQGCQYDYVAVYDGDVISNSSLIGKYCGSALPSQIRTVSNKMTVVFKTDASVTKGGFRALYTETYGPAQGVVDKSTLQLVLSV</sequence>
<dbReference type="EMBL" id="VXIV02003271">
    <property type="protein sequence ID" value="KAF6018859.1"/>
    <property type="molecule type" value="Genomic_DNA"/>
</dbReference>
<evidence type="ECO:0000256" key="2">
    <source>
        <dbReference type="ARBA" id="ARBA00023157"/>
    </source>
</evidence>
<organism evidence="5 6">
    <name type="scientific">Bugula neritina</name>
    <name type="common">Brown bryozoan</name>
    <name type="synonym">Sertularia neritina</name>
    <dbReference type="NCBI Taxonomy" id="10212"/>
    <lineage>
        <taxon>Eukaryota</taxon>
        <taxon>Metazoa</taxon>
        <taxon>Spiralia</taxon>
        <taxon>Lophotrochozoa</taxon>
        <taxon>Bryozoa</taxon>
        <taxon>Gymnolaemata</taxon>
        <taxon>Cheilostomatida</taxon>
        <taxon>Flustrina</taxon>
        <taxon>Buguloidea</taxon>
        <taxon>Bugulidae</taxon>
        <taxon>Bugula</taxon>
    </lineage>
</organism>
<reference evidence="5" key="1">
    <citation type="submission" date="2020-06" db="EMBL/GenBank/DDBJ databases">
        <title>Draft genome of Bugula neritina, a colonial animal packing powerful symbionts and potential medicines.</title>
        <authorList>
            <person name="Rayko M."/>
        </authorList>
    </citation>
    <scope>NUCLEOTIDE SEQUENCE [LARGE SCALE GENOMIC DNA]</scope>
    <source>
        <strain evidence="5">Kwan_BN1</strain>
    </source>
</reference>
<dbReference type="Pfam" id="PF00431">
    <property type="entry name" value="CUB"/>
    <property type="match status" value="1"/>
</dbReference>
<proteinExistence type="predicted"/>